<dbReference type="InterPro" id="IPR013783">
    <property type="entry name" value="Ig-like_fold"/>
</dbReference>
<evidence type="ECO:0000313" key="5">
    <source>
        <dbReference type="Proteomes" id="UP000718451"/>
    </source>
</evidence>
<dbReference type="InterPro" id="IPR015171">
    <property type="entry name" value="Cyc-maltodext_N"/>
</dbReference>
<accession>A0ABX1GP06</accession>
<dbReference type="InterPro" id="IPR014756">
    <property type="entry name" value="Ig_E-set"/>
</dbReference>
<comment type="caution">
    <text evidence="4">The sequence shown here is derived from an EMBL/GenBank/DDBJ whole genome shotgun (WGS) entry which is preliminary data.</text>
</comment>
<dbReference type="Gene3D" id="2.60.40.10">
    <property type="entry name" value="Immunoglobulins"/>
    <property type="match status" value="1"/>
</dbReference>
<dbReference type="InterPro" id="IPR013780">
    <property type="entry name" value="Glyco_hydro_b"/>
</dbReference>
<dbReference type="SUPFAM" id="SSF51445">
    <property type="entry name" value="(Trans)glycosidases"/>
    <property type="match status" value="1"/>
</dbReference>
<evidence type="ECO:0000259" key="3">
    <source>
        <dbReference type="SMART" id="SM00642"/>
    </source>
</evidence>
<dbReference type="InterPro" id="IPR019492">
    <property type="entry name" value="Cyclo-malto-dextrinase_C"/>
</dbReference>
<name>A0ABX1GP06_9FLAO</name>
<dbReference type="CDD" id="cd11340">
    <property type="entry name" value="AmyAc_bac_CMD_like_3"/>
    <property type="match status" value="1"/>
</dbReference>
<dbReference type="PANTHER" id="PTHR10357:SF210">
    <property type="entry name" value="MALTODEXTRIN GLUCOSIDASE"/>
    <property type="match status" value="1"/>
</dbReference>
<sequence length="621" mass="71572">MPRFYPIIICLFLVLKTNGQITRVEPPNWWVGMQNSHLQLLVYGKDISTYSAKVVYEGISLVKETPGVSENYLFLDLVFGPNTKPGILSIEFQKEGQSSQFYNYELKSRSFEPTSFEGFDSKDVIYLITPDRFANGNIENDISMGSLEKDLDRSHDYKRHGGDIDGIINHLDYIAEMGFTAIWSSPVLSNNMPEQSYHGYAITDFYEVDSRFGTLEEYKELSKKADEKGLKLIMDQVVNHCGRHHWWMNDLPFTDWINYQSDFEEGKKTKITNHRRSVNQDLYASEIDKKIMEEGWFVPSMPDLNQQNSFMANYLIQNSIWWIETLNLGGIRQDTYPYSNKGFLADWAHSIMLEYPNFNIVGEEWSYNPLLVGYWQEGNKNKDQYQSGLLSTMDFPLQKVLIDALKEPESWDKGLIKLYEALANDFYYPNPQSILLFGDNHDMDRMFTQLNQDVSLTQMALAFILTAPRIPQIYYGTEVLLENSKKPGDHGLIRTDFPGGWPNDEVNGFTTKGLSTNQKNMQGFLRKLLNFRKNSKAIHSGKTVHFAPENGVYTLFRYHEESMVILVLNKNDSEINLAMNRFNEMGVIGKMGLNVLSDEQFKIANEIRIAPKSATLISIRE</sequence>
<dbReference type="Gene3D" id="2.60.40.1180">
    <property type="entry name" value="Golgi alpha-mannosidase II"/>
    <property type="match status" value="1"/>
</dbReference>
<protein>
    <submittedName>
        <fullName evidence="4">Glycoside hydrolase family 13 protein</fullName>
    </submittedName>
</protein>
<dbReference type="RefSeq" id="WP_168551792.1">
    <property type="nucleotide sequence ID" value="NZ_JAAWWL010000001.1"/>
</dbReference>
<organism evidence="4 5">
    <name type="scientific">Croceivirga thetidis</name>
    <dbReference type="NCBI Taxonomy" id="2721623"/>
    <lineage>
        <taxon>Bacteria</taxon>
        <taxon>Pseudomonadati</taxon>
        <taxon>Bacteroidota</taxon>
        <taxon>Flavobacteriia</taxon>
        <taxon>Flavobacteriales</taxon>
        <taxon>Flavobacteriaceae</taxon>
        <taxon>Croceivirga</taxon>
    </lineage>
</organism>
<dbReference type="Pfam" id="PF09087">
    <property type="entry name" value="Cyc-maltodext_N"/>
    <property type="match status" value="1"/>
</dbReference>
<dbReference type="PANTHER" id="PTHR10357">
    <property type="entry name" value="ALPHA-AMYLASE FAMILY MEMBER"/>
    <property type="match status" value="1"/>
</dbReference>
<dbReference type="Pfam" id="PF00128">
    <property type="entry name" value="Alpha-amylase"/>
    <property type="match status" value="1"/>
</dbReference>
<reference evidence="4 5" key="1">
    <citation type="submission" date="2020-04" db="EMBL/GenBank/DDBJ databases">
        <authorList>
            <person name="Yoon J."/>
        </authorList>
    </citation>
    <scope>NUCLEOTIDE SEQUENCE [LARGE SCALE GENOMIC DNA]</scope>
    <source>
        <strain evidence="4 5">DJ-13</strain>
    </source>
</reference>
<keyword evidence="1 4" id="KW-0378">Hydrolase</keyword>
<evidence type="ECO:0000256" key="2">
    <source>
        <dbReference type="ARBA" id="ARBA00023295"/>
    </source>
</evidence>
<proteinExistence type="predicted"/>
<dbReference type="Proteomes" id="UP000718451">
    <property type="component" value="Unassembled WGS sequence"/>
</dbReference>
<keyword evidence="2" id="KW-0326">Glycosidase</keyword>
<dbReference type="EMBL" id="JAAWWL010000001">
    <property type="protein sequence ID" value="NKI31629.1"/>
    <property type="molecule type" value="Genomic_DNA"/>
</dbReference>
<evidence type="ECO:0000256" key="1">
    <source>
        <dbReference type="ARBA" id="ARBA00022801"/>
    </source>
</evidence>
<dbReference type="SUPFAM" id="SSF81296">
    <property type="entry name" value="E set domains"/>
    <property type="match status" value="1"/>
</dbReference>
<feature type="domain" description="Glycosyl hydrolase family 13 catalytic" evidence="3">
    <location>
        <begin position="127"/>
        <end position="532"/>
    </location>
</feature>
<dbReference type="SMART" id="SM00642">
    <property type="entry name" value="Aamy"/>
    <property type="match status" value="1"/>
</dbReference>
<dbReference type="InterPro" id="IPR006047">
    <property type="entry name" value="GH13_cat_dom"/>
</dbReference>
<dbReference type="Pfam" id="PF10438">
    <property type="entry name" value="Cyc-maltodext_C"/>
    <property type="match status" value="1"/>
</dbReference>
<dbReference type="SUPFAM" id="SSF51011">
    <property type="entry name" value="Glycosyl hydrolase domain"/>
    <property type="match status" value="1"/>
</dbReference>
<dbReference type="GO" id="GO:0016787">
    <property type="term" value="F:hydrolase activity"/>
    <property type="evidence" value="ECO:0007669"/>
    <property type="project" value="UniProtKB-KW"/>
</dbReference>
<dbReference type="Gene3D" id="3.20.20.80">
    <property type="entry name" value="Glycosidases"/>
    <property type="match status" value="1"/>
</dbReference>
<evidence type="ECO:0000313" key="4">
    <source>
        <dbReference type="EMBL" id="NKI31629.1"/>
    </source>
</evidence>
<dbReference type="InterPro" id="IPR017853">
    <property type="entry name" value="GH"/>
</dbReference>
<keyword evidence="5" id="KW-1185">Reference proteome</keyword>
<gene>
    <name evidence="4" type="ORF">HCU67_06695</name>
</gene>